<evidence type="ECO:0000313" key="4">
    <source>
        <dbReference type="EMBL" id="MBN8250581.1"/>
    </source>
</evidence>
<organism evidence="4 6">
    <name type="scientific">Priestia flexa</name>
    <dbReference type="NCBI Taxonomy" id="86664"/>
    <lineage>
        <taxon>Bacteria</taxon>
        <taxon>Bacillati</taxon>
        <taxon>Bacillota</taxon>
        <taxon>Bacilli</taxon>
        <taxon>Bacillales</taxon>
        <taxon>Bacillaceae</taxon>
        <taxon>Priestia</taxon>
    </lineage>
</organism>
<dbReference type="Proteomes" id="UP000664578">
    <property type="component" value="Unassembled WGS sequence"/>
</dbReference>
<dbReference type="GO" id="GO:0009986">
    <property type="term" value="C:cell surface"/>
    <property type="evidence" value="ECO:0007669"/>
    <property type="project" value="UniProtKB-SubCell"/>
</dbReference>
<keyword evidence="7" id="KW-1185">Reference proteome</keyword>
<dbReference type="EMBL" id="JAEMWV010000001">
    <property type="protein sequence ID" value="MBN8250581.1"/>
    <property type="molecule type" value="Genomic_DNA"/>
</dbReference>
<dbReference type="InterPro" id="IPR012902">
    <property type="entry name" value="N_methyl_site"/>
</dbReference>
<keyword evidence="3" id="KW-0812">Transmembrane</keyword>
<evidence type="ECO:0000256" key="3">
    <source>
        <dbReference type="SAM" id="Phobius"/>
    </source>
</evidence>
<dbReference type="RefSeq" id="WP_186317475.1">
    <property type="nucleotide sequence ID" value="NZ_CM125968.1"/>
</dbReference>
<reference evidence="7" key="2">
    <citation type="submission" date="2023-07" db="EMBL/GenBank/DDBJ databases">
        <title>Draft genomic sequences of Priestia flexa CCM isolated from the soil of an abandoned mine contaminated by free cyanide in the high Andean zone of Tacna, Peru.</title>
        <authorList>
            <person name="Caceda Quiroz C.J."/>
            <person name="Maraza Chooque G.J."/>
            <person name="Fora Quispe G.L."/>
            <person name="Carpio Mamani M."/>
        </authorList>
    </citation>
    <scope>NUCLEOTIDE SEQUENCE [LARGE SCALE GENOMIC DNA]</scope>
    <source>
        <strain evidence="7">CCM</strain>
    </source>
</reference>
<keyword evidence="3" id="KW-1133">Transmembrane helix</keyword>
<keyword evidence="2" id="KW-0178">Competence</keyword>
<evidence type="ECO:0000256" key="2">
    <source>
        <dbReference type="ARBA" id="ARBA00023287"/>
    </source>
</evidence>
<evidence type="ECO:0000313" key="6">
    <source>
        <dbReference type="Proteomes" id="UP000664578"/>
    </source>
</evidence>
<dbReference type="Proteomes" id="UP001284771">
    <property type="component" value="Unassembled WGS sequence"/>
</dbReference>
<reference evidence="4" key="1">
    <citation type="submission" date="2020-12" db="EMBL/GenBank/DDBJ databases">
        <title>PHA producing bacteria isolated from mangrove.</title>
        <authorList>
            <person name="Zheng W."/>
            <person name="Yu S."/>
            <person name="Huang Y."/>
        </authorList>
    </citation>
    <scope>NUCLEOTIDE SEQUENCE</scope>
    <source>
        <strain evidence="4">GN22-4</strain>
    </source>
</reference>
<name>A0A8I1SML8_9BACI</name>
<dbReference type="NCBIfam" id="TIGR02532">
    <property type="entry name" value="IV_pilin_GFxxxE"/>
    <property type="match status" value="1"/>
</dbReference>
<dbReference type="AlphaFoldDB" id="A0A8I1SML8"/>
<accession>A0A8I1SML8</accession>
<evidence type="ECO:0000313" key="5">
    <source>
        <dbReference type="EMBL" id="MDW8516642.1"/>
    </source>
</evidence>
<dbReference type="GeneID" id="93683893"/>
<reference evidence="5" key="3">
    <citation type="submission" date="2024-05" db="EMBL/GenBank/DDBJ databases">
        <title>Draft genomic sequences of Priestia flexa CCM isolated from the soil of an abandoned mine contaminated by free cyanide in the high Andean zone of Tacna, Peru.</title>
        <authorList>
            <person name="Caceda Quiroz C.J."/>
            <person name="Maraza Chooque G.J."/>
            <person name="Fora Quispe G.L."/>
            <person name="Carpio Mamani M."/>
        </authorList>
    </citation>
    <scope>NUCLEOTIDE SEQUENCE</scope>
    <source>
        <strain evidence="5">CCM</strain>
    </source>
</reference>
<protein>
    <submittedName>
        <fullName evidence="4">Prepilin-type N-terminal cleavage/methylation domain-containing protein</fullName>
    </submittedName>
</protein>
<dbReference type="Pfam" id="PF07963">
    <property type="entry name" value="N_methyl"/>
    <property type="match status" value="1"/>
</dbReference>
<dbReference type="GO" id="GO:0030420">
    <property type="term" value="P:establishment of competence for transformation"/>
    <property type="evidence" value="ECO:0007669"/>
    <property type="project" value="UniProtKB-KW"/>
</dbReference>
<gene>
    <name evidence="4" type="ORF">JF537_03185</name>
    <name evidence="5" type="ORF">RIB56_10890</name>
</gene>
<comment type="subcellular location">
    <subcellularLocation>
        <location evidence="1">Cell surface</location>
    </subcellularLocation>
</comment>
<proteinExistence type="predicted"/>
<evidence type="ECO:0000313" key="7">
    <source>
        <dbReference type="Proteomes" id="UP001284771"/>
    </source>
</evidence>
<feature type="transmembrane region" description="Helical" evidence="3">
    <location>
        <begin position="20"/>
        <end position="41"/>
    </location>
</feature>
<keyword evidence="3" id="KW-0472">Membrane</keyword>
<comment type="caution">
    <text evidence="4">The sequence shown here is derived from an EMBL/GenBank/DDBJ whole genome shotgun (WGS) entry which is preliminary data.</text>
</comment>
<dbReference type="EMBL" id="JAWUZT010000028">
    <property type="protein sequence ID" value="MDW8516642.1"/>
    <property type="molecule type" value="Genomic_DNA"/>
</dbReference>
<evidence type="ECO:0000256" key="1">
    <source>
        <dbReference type="ARBA" id="ARBA00004241"/>
    </source>
</evidence>
<sequence length="200" mass="22343">MKIFAKLINNEQGLTLTELLATMVVLTIVMGITYSVFVNGITVSKKIGIEEQIRDDADYIITMMMNELTEKGFDTFEDCSPRGEKGTCISLTDRYAPQYDEYRDSENSSDVFYDVESKERPAAEQTTSEIELIATGSEKKVAVNSLPLESEADFSDSKFTISCAEEDSSNRCIRGLLDVVLIVKHPDLDKKLTLSSKFGF</sequence>